<dbReference type="GO" id="GO:0005227">
    <property type="term" value="F:calcium-activated cation channel activity"/>
    <property type="evidence" value="ECO:0007669"/>
    <property type="project" value="InterPro"/>
</dbReference>
<evidence type="ECO:0000256" key="6">
    <source>
        <dbReference type="ARBA" id="ARBA00023136"/>
    </source>
</evidence>
<dbReference type="AlphaFoldDB" id="A0AAV5GVC6"/>
<organism evidence="12 13">
    <name type="scientific">Rhodotorula paludigena</name>
    <dbReference type="NCBI Taxonomy" id="86838"/>
    <lineage>
        <taxon>Eukaryota</taxon>
        <taxon>Fungi</taxon>
        <taxon>Dikarya</taxon>
        <taxon>Basidiomycota</taxon>
        <taxon>Pucciniomycotina</taxon>
        <taxon>Microbotryomycetes</taxon>
        <taxon>Sporidiobolales</taxon>
        <taxon>Sporidiobolaceae</taxon>
        <taxon>Rhodotorula</taxon>
    </lineage>
</organism>
<evidence type="ECO:0000313" key="13">
    <source>
        <dbReference type="Proteomes" id="UP001342314"/>
    </source>
</evidence>
<dbReference type="GO" id="GO:0005886">
    <property type="term" value="C:plasma membrane"/>
    <property type="evidence" value="ECO:0007669"/>
    <property type="project" value="TreeGrafter"/>
</dbReference>
<evidence type="ECO:0000259" key="10">
    <source>
        <dbReference type="Pfam" id="PF13967"/>
    </source>
</evidence>
<dbReference type="InterPro" id="IPR027815">
    <property type="entry name" value="CSC1/OSCA1-like_cyt"/>
</dbReference>
<accession>A0AAV5GVC6</accession>
<feature type="domain" description="CSC1/OSCA1-like 7TM region" evidence="9">
    <location>
        <begin position="377"/>
        <end position="656"/>
    </location>
</feature>
<feature type="domain" description="CSC1/OSCA1-like N-terminal transmembrane" evidence="10">
    <location>
        <begin position="27"/>
        <end position="178"/>
    </location>
</feature>
<feature type="region of interest" description="Disordered" evidence="7">
    <location>
        <begin position="903"/>
        <end position="1099"/>
    </location>
</feature>
<dbReference type="PANTHER" id="PTHR13018:SF149">
    <property type="entry name" value="DOMAIN PROTEIN, PUTATIVE (AFU_ORTHOLOGUE AFUA_3G11660)-RELATED"/>
    <property type="match status" value="1"/>
</dbReference>
<evidence type="ECO:0000256" key="2">
    <source>
        <dbReference type="ARBA" id="ARBA00007779"/>
    </source>
</evidence>
<sequence>MSAAQNATSDLIESFNQKLNSVAPGAVGIQLALMVGVGLVALGAFSLLRPNNSVVYQPKVKYAADEKRPPKLGKGFFDWIVPVVKTGEQEMMATIGLDSVAYLRFLRMCRNMFLCIAGLCCAVLIPINVAYNLNYVNSNSRNYLLMLTMSKVRSNWLWAHVVVTYVVTAMAFYFIWRNYSIVVKLRWQWFRSPAYQDMLYARSLMVTHVAKKYQTDAGLAGLLASLNIPYPTTAVHIGRRVGALPALIKKHNETVKELEEVLTTYLRHPDHVPTSRPTKRIGGKFGLGGQTVDSIDYLTEKIKRLEERIEAARAQIHERKPENYGFASFESVPYAHIVAKTLLGKRRHNAYFELAPQPSDLIWENLTMSPAARTKNKFFGGLLLVLLCGLYTIPLVAVSLLANLAALSAYVDFIDAWVRDYPWLFSAFVGIVPPVLTLLLQMILPMIIRWIASLQGATTHSQSDRIVTARYSAFLFITQFIIFSLLGVIFQIVSQVVLELQGHASTSKIFDYLETIPQQLQNTYMIQSNYWLTVFPLRGASACFDLAQIISLLLVWVKTHFFGRTPREIREATKPPFFDFPVYYSNSLLLVVVALVYAPIAPLVALFGVGAFAIQYWVSKYNLLYVAVPRSETGGRLWNVAINRCLMALILMHIFMGVSIGLQTKRWLYAVILGRRLRSVPPIVAVCIFKVFLDRSFRDRFRWYIPGEAEMAAVHMHHADARKNRLQKRFGHDALSEPLYTPMLHKSVQHLLPTIYNGRIGQSEGKVEGKTVEQNTAGGLTFAMMEAHDLEIDRAAYLRQRDEDEVTVTTAAALGHIRTTPGSVAGFEGDDYFDTRRAEYLKHGATYSRSSTPFKDGDGDLPLELQRMPTSDAASFFGMDGRHTPNASTEQLIQPYSSIIPAAYPPSYSSPPRRSSPQHVRGLSGSPAQQHPRGNMSQSSFSSVTGQLPGASVSALDMAQFGGPGAGQRPIPQRQYTGQSAYGSGDWRPQHAPTRSGQSSVDFGAAGARPGSRQGSVAMQGYPPAVPYGGGSGSPHSHPASRTGSPAAQRAETLADVPGYSEYGPGAGAARYAPLGYAPADESTEYLPEQHPPPPGARR</sequence>
<feature type="transmembrane region" description="Helical" evidence="8">
    <location>
        <begin position="423"/>
        <end position="452"/>
    </location>
</feature>
<feature type="transmembrane region" description="Helical" evidence="8">
    <location>
        <begin position="640"/>
        <end position="661"/>
    </location>
</feature>
<feature type="transmembrane region" description="Helical" evidence="8">
    <location>
        <begin position="27"/>
        <end position="48"/>
    </location>
</feature>
<dbReference type="Pfam" id="PF14703">
    <property type="entry name" value="PHM7_cyt"/>
    <property type="match status" value="1"/>
</dbReference>
<keyword evidence="4 8" id="KW-0812">Transmembrane</keyword>
<dbReference type="InterPro" id="IPR045122">
    <property type="entry name" value="Csc1-like"/>
</dbReference>
<dbReference type="InterPro" id="IPR003864">
    <property type="entry name" value="CSC1/OSCA1-like_7TM"/>
</dbReference>
<evidence type="ECO:0000259" key="11">
    <source>
        <dbReference type="Pfam" id="PF14703"/>
    </source>
</evidence>
<dbReference type="Pfam" id="PF13967">
    <property type="entry name" value="RSN1_TM"/>
    <property type="match status" value="1"/>
</dbReference>
<feature type="compositionally biased region" description="Low complexity" evidence="7">
    <location>
        <begin position="1068"/>
        <end position="1080"/>
    </location>
</feature>
<dbReference type="InterPro" id="IPR032880">
    <property type="entry name" value="CSC1/OSCA1-like_N"/>
</dbReference>
<feature type="compositionally biased region" description="Low complexity" evidence="7">
    <location>
        <begin position="903"/>
        <end position="917"/>
    </location>
</feature>
<evidence type="ECO:0000256" key="8">
    <source>
        <dbReference type="SAM" id="Phobius"/>
    </source>
</evidence>
<feature type="transmembrane region" description="Helical" evidence="8">
    <location>
        <begin position="156"/>
        <end position="176"/>
    </location>
</feature>
<evidence type="ECO:0000256" key="1">
    <source>
        <dbReference type="ARBA" id="ARBA00004141"/>
    </source>
</evidence>
<reference evidence="12 13" key="1">
    <citation type="submission" date="2021-12" db="EMBL/GenBank/DDBJ databases">
        <title>High titer production of polyol ester of fatty acids by Rhodotorula paludigena BS15 towards product separation-free biomass refinery.</title>
        <authorList>
            <person name="Mano J."/>
            <person name="Ono H."/>
            <person name="Tanaka T."/>
            <person name="Naito K."/>
            <person name="Sushida H."/>
            <person name="Ike M."/>
            <person name="Tokuyasu K."/>
            <person name="Kitaoka M."/>
        </authorList>
    </citation>
    <scope>NUCLEOTIDE SEQUENCE [LARGE SCALE GENOMIC DNA]</scope>
    <source>
        <strain evidence="12 13">BS15</strain>
    </source>
</reference>
<dbReference type="EMBL" id="BQKY01000015">
    <property type="protein sequence ID" value="GJN93899.1"/>
    <property type="molecule type" value="Genomic_DNA"/>
</dbReference>
<evidence type="ECO:0000256" key="4">
    <source>
        <dbReference type="ARBA" id="ARBA00022692"/>
    </source>
</evidence>
<feature type="transmembrane region" description="Helical" evidence="8">
    <location>
        <begin position="378"/>
        <end position="411"/>
    </location>
</feature>
<feature type="domain" description="CSC1/OSCA1-like cytosolic" evidence="11">
    <location>
        <begin position="201"/>
        <end position="365"/>
    </location>
</feature>
<feature type="compositionally biased region" description="Polar residues" evidence="7">
    <location>
        <begin position="935"/>
        <end position="946"/>
    </location>
</feature>
<evidence type="ECO:0000313" key="12">
    <source>
        <dbReference type="EMBL" id="GJN93899.1"/>
    </source>
</evidence>
<keyword evidence="6 8" id="KW-0472">Membrane</keyword>
<comment type="subcellular location">
    <subcellularLocation>
        <location evidence="1">Membrane</location>
        <topology evidence="1">Multi-pass membrane protein</topology>
    </subcellularLocation>
</comment>
<proteinExistence type="inferred from homology"/>
<feature type="transmembrane region" description="Helical" evidence="8">
    <location>
        <begin position="473"/>
        <end position="493"/>
    </location>
</feature>
<dbReference type="Proteomes" id="UP001342314">
    <property type="component" value="Unassembled WGS sequence"/>
</dbReference>
<keyword evidence="3" id="KW-0813">Transport</keyword>
<dbReference type="Pfam" id="PF02714">
    <property type="entry name" value="RSN1_7TM"/>
    <property type="match status" value="1"/>
</dbReference>
<evidence type="ECO:0000256" key="5">
    <source>
        <dbReference type="ARBA" id="ARBA00022989"/>
    </source>
</evidence>
<evidence type="ECO:0000259" key="9">
    <source>
        <dbReference type="Pfam" id="PF02714"/>
    </source>
</evidence>
<name>A0AAV5GVC6_9BASI</name>
<evidence type="ECO:0000256" key="3">
    <source>
        <dbReference type="ARBA" id="ARBA00022448"/>
    </source>
</evidence>
<evidence type="ECO:0000256" key="7">
    <source>
        <dbReference type="SAM" id="MobiDB-lite"/>
    </source>
</evidence>
<keyword evidence="5 8" id="KW-1133">Transmembrane helix</keyword>
<dbReference type="PANTHER" id="PTHR13018">
    <property type="entry name" value="PROBABLE MEMBRANE PROTEIN DUF221-RELATED"/>
    <property type="match status" value="1"/>
</dbReference>
<protein>
    <recommendedName>
        <fullName evidence="14">DUF221-domain-containing protein</fullName>
    </recommendedName>
</protein>
<evidence type="ECO:0008006" key="14">
    <source>
        <dbReference type="Google" id="ProtNLM"/>
    </source>
</evidence>
<comment type="similarity">
    <text evidence="2">Belongs to the CSC1 (TC 1.A.17) family.</text>
</comment>
<comment type="caution">
    <text evidence="12">The sequence shown here is derived from an EMBL/GenBank/DDBJ whole genome shotgun (WGS) entry which is preliminary data.</text>
</comment>
<feature type="compositionally biased region" description="Pro residues" evidence="7">
    <location>
        <begin position="1090"/>
        <end position="1099"/>
    </location>
</feature>
<gene>
    <name evidence="12" type="ORF">Rhopal_006958-T1</name>
</gene>
<keyword evidence="13" id="KW-1185">Reference proteome</keyword>
<feature type="transmembrane region" description="Helical" evidence="8">
    <location>
        <begin position="112"/>
        <end position="136"/>
    </location>
</feature>